<dbReference type="Proteomes" id="UP000014568">
    <property type="component" value="Unassembled WGS sequence"/>
</dbReference>
<comment type="caution">
    <text evidence="2">The sequence shown here is derived from an EMBL/GenBank/DDBJ whole genome shotgun (WGS) entry which is preliminary data.</text>
</comment>
<dbReference type="STRING" id="632955.GCA_000829675_02002"/>
<evidence type="ECO:0000259" key="1">
    <source>
        <dbReference type="Pfam" id="PF08241"/>
    </source>
</evidence>
<accession>S3NNY5</accession>
<name>S3NNY5_9GAMM</name>
<dbReference type="SUPFAM" id="SSF53335">
    <property type="entry name" value="S-adenosyl-L-methionine-dependent methyltransferases"/>
    <property type="match status" value="1"/>
</dbReference>
<sequence length="263" mass="29372">MPSIDLIAHNNTAWDQQSKQNSPWSQPVSSEQVAAARQGEWQIHLTPSPLPHKWLGNIQGKNILCLASAGGQQAPILAAAGAQVTVFDLSAEQLAKDKMVATRDDLALQLEQGDMQDLSRFAHASFDLIIHPISNQYVPDIERVWKECHRVLKAGGALLSSFFNPVIFIADRDPSYAEQGLIKPCYKLPYADINDLEPAALQHKIEQQQAMIFGHSLLSQIQGQLQTGLVLADYFEEMQPYPRFEIEKYIPSFIATRSIKLNE</sequence>
<evidence type="ECO:0000313" key="2">
    <source>
        <dbReference type="EMBL" id="EPF75974.1"/>
    </source>
</evidence>
<dbReference type="Pfam" id="PF08241">
    <property type="entry name" value="Methyltransf_11"/>
    <property type="match status" value="1"/>
</dbReference>
<feature type="domain" description="Methyltransferase type 11" evidence="1">
    <location>
        <begin position="65"/>
        <end position="159"/>
    </location>
</feature>
<evidence type="ECO:0000313" key="3">
    <source>
        <dbReference type="Proteomes" id="UP000014568"/>
    </source>
</evidence>
<protein>
    <recommendedName>
        <fullName evidence="1">Methyltransferase type 11 domain-containing protein</fullName>
    </recommendedName>
</protein>
<reference evidence="2 3" key="1">
    <citation type="submission" date="2013-06" db="EMBL/GenBank/DDBJ databases">
        <title>The Genome Sequence of Acinetobacter rudis CIP 110305.</title>
        <authorList>
            <consortium name="The Broad Institute Genome Sequencing Platform"/>
            <consortium name="The Broad Institute Genome Sequencing Center for Infectious Disease"/>
            <person name="Cerqueira G."/>
            <person name="Feldgarden M."/>
            <person name="Courvalin P."/>
            <person name="Perichon B."/>
            <person name="Grillot-Courvalin C."/>
            <person name="Clermont D."/>
            <person name="Rocha E."/>
            <person name="Yoon E.-J."/>
            <person name="Nemec A."/>
            <person name="Young S.K."/>
            <person name="Zeng Q."/>
            <person name="Gargeya S."/>
            <person name="Fitzgerald M."/>
            <person name="Abouelleil A."/>
            <person name="Alvarado L."/>
            <person name="Berlin A.M."/>
            <person name="Chapman S.B."/>
            <person name="Dewar J."/>
            <person name="Goldberg J."/>
            <person name="Griggs A."/>
            <person name="Gujja S."/>
            <person name="Hansen M."/>
            <person name="Howarth C."/>
            <person name="Imamovic A."/>
            <person name="Larimer J."/>
            <person name="McCowan C."/>
            <person name="Murphy C."/>
            <person name="Pearson M."/>
            <person name="Priest M."/>
            <person name="Roberts A."/>
            <person name="Saif S."/>
            <person name="Shea T."/>
            <person name="Sykes S."/>
            <person name="Wortman J."/>
            <person name="Nusbaum C."/>
            <person name="Birren B."/>
        </authorList>
    </citation>
    <scope>NUCLEOTIDE SEQUENCE [LARGE SCALE GENOMIC DNA]</scope>
    <source>
        <strain evidence="2 3">CIP 110305</strain>
    </source>
</reference>
<dbReference type="RefSeq" id="WP_016655611.1">
    <property type="nucleotide sequence ID" value="NZ_KE340352.1"/>
</dbReference>
<dbReference type="GO" id="GO:0008757">
    <property type="term" value="F:S-adenosylmethionine-dependent methyltransferase activity"/>
    <property type="evidence" value="ECO:0007669"/>
    <property type="project" value="InterPro"/>
</dbReference>
<dbReference type="CDD" id="cd02440">
    <property type="entry name" value="AdoMet_MTases"/>
    <property type="match status" value="1"/>
</dbReference>
<dbReference type="AlphaFoldDB" id="S3NNY5"/>
<gene>
    <name evidence="2" type="ORF">F945_01196</name>
</gene>
<dbReference type="EMBL" id="ATGI01000010">
    <property type="protein sequence ID" value="EPF75974.1"/>
    <property type="molecule type" value="Genomic_DNA"/>
</dbReference>
<dbReference type="PATRIC" id="fig|421052.3.peg.1176"/>
<dbReference type="eggNOG" id="COG2227">
    <property type="taxonomic scope" value="Bacteria"/>
</dbReference>
<dbReference type="InterPro" id="IPR029063">
    <property type="entry name" value="SAM-dependent_MTases_sf"/>
</dbReference>
<dbReference type="InterPro" id="IPR013216">
    <property type="entry name" value="Methyltransf_11"/>
</dbReference>
<dbReference type="OrthoDB" id="529208at2"/>
<dbReference type="Gene3D" id="3.40.50.150">
    <property type="entry name" value="Vaccinia Virus protein VP39"/>
    <property type="match status" value="1"/>
</dbReference>
<dbReference type="HOGENOM" id="CLU_088936_0_0_6"/>
<keyword evidence="3" id="KW-1185">Reference proteome</keyword>
<proteinExistence type="predicted"/>
<organism evidence="2 3">
    <name type="scientific">Acinetobacter rudis CIP 110305</name>
    <dbReference type="NCBI Taxonomy" id="421052"/>
    <lineage>
        <taxon>Bacteria</taxon>
        <taxon>Pseudomonadati</taxon>
        <taxon>Pseudomonadota</taxon>
        <taxon>Gammaproteobacteria</taxon>
        <taxon>Moraxellales</taxon>
        <taxon>Moraxellaceae</taxon>
        <taxon>Acinetobacter</taxon>
    </lineage>
</organism>